<evidence type="ECO:0000313" key="4">
    <source>
        <dbReference type="EMBL" id="VEU81374.1"/>
    </source>
</evidence>
<dbReference type="RefSeq" id="WP_052590042.1">
    <property type="nucleotide sequence ID" value="NZ_LR215048.1"/>
</dbReference>
<evidence type="ECO:0000313" key="2">
    <source>
        <dbReference type="EMBL" id="VEU81338.1"/>
    </source>
</evidence>
<dbReference type="KEGG" id="aaxa:NCTC10138_01756"/>
<dbReference type="AlphaFoldDB" id="A0A449BG01"/>
<evidence type="ECO:0000313" key="1">
    <source>
        <dbReference type="EMBL" id="VEU79542.1"/>
    </source>
</evidence>
<organism evidence="3 5">
    <name type="scientific">Haploplasma axanthum</name>
    <name type="common">Acholeplasma axanthum</name>
    <dbReference type="NCBI Taxonomy" id="29552"/>
    <lineage>
        <taxon>Bacteria</taxon>
        <taxon>Bacillati</taxon>
        <taxon>Mycoplasmatota</taxon>
        <taxon>Mollicutes</taxon>
        <taxon>Acholeplasmatales</taxon>
        <taxon>Acholeplasmataceae</taxon>
        <taxon>Haploplasma</taxon>
    </lineage>
</organism>
<dbReference type="EMBL" id="LR215048">
    <property type="protein sequence ID" value="VEU81338.1"/>
    <property type="molecule type" value="Genomic_DNA"/>
</dbReference>
<dbReference type="EMBL" id="LR215048">
    <property type="protein sequence ID" value="VEU79542.1"/>
    <property type="molecule type" value="Genomic_DNA"/>
</dbReference>
<dbReference type="KEGG" id="aaxa:NCTC10138_01774"/>
<evidence type="ECO:0000313" key="5">
    <source>
        <dbReference type="Proteomes" id="UP000289841"/>
    </source>
</evidence>
<reference evidence="3 5" key="1">
    <citation type="submission" date="2019-01" db="EMBL/GenBank/DDBJ databases">
        <authorList>
            <consortium name="Pathogen Informatics"/>
        </authorList>
    </citation>
    <scope>NUCLEOTIDE SEQUENCE [LARGE SCALE GENOMIC DNA]</scope>
    <source>
        <strain evidence="3 5">NCTC10138</strain>
    </source>
</reference>
<accession>A0A449BG01</accession>
<dbReference type="Proteomes" id="UP000289841">
    <property type="component" value="Chromosome"/>
</dbReference>
<dbReference type="KEGG" id="aaxa:NCTC10138_01736"/>
<dbReference type="EMBL" id="LR215048">
    <property type="protein sequence ID" value="VEU81357.1"/>
    <property type="molecule type" value="Genomic_DNA"/>
</dbReference>
<evidence type="ECO:0008006" key="6">
    <source>
        <dbReference type="Google" id="ProtNLM"/>
    </source>
</evidence>
<sequence length="250" mass="29257">MSKKKDFIVEKASFTTIENDIFFYQNNGEKLSLEAWGLYAFMLSLPDAWDYTINGLKSVVNAGRDKVSKTLKELENAGFLERQQSNENGRFGNMQYKIIRRLQTPLTEKPLTEIPSTENQIQLITKELKDLDKFKDKGEISFPQTFHYLTKELINKKYISALDFDVEKYNDLFSTLDSRYGYQNVLEVTRYALTYSLKNVERINNKLSYLSSAIMSELVKREKASSNEPAWLDAYMKELFHKDELTDEYF</sequence>
<gene>
    <name evidence="1" type="ORF">NCTC10138_00011</name>
    <name evidence="2" type="ORF">NCTC10138_01736</name>
    <name evidence="3" type="ORF">NCTC10138_01756</name>
    <name evidence="4" type="ORF">NCTC10138_01774</name>
</gene>
<evidence type="ECO:0000313" key="3">
    <source>
        <dbReference type="EMBL" id="VEU81357.1"/>
    </source>
</evidence>
<keyword evidence="5" id="KW-1185">Reference proteome</keyword>
<name>A0A449BG01_HAPAX</name>
<proteinExistence type="predicted"/>
<dbReference type="EMBL" id="LR215048">
    <property type="protein sequence ID" value="VEU81374.1"/>
    <property type="molecule type" value="Genomic_DNA"/>
</dbReference>
<dbReference type="OrthoDB" id="82293at2"/>
<protein>
    <recommendedName>
        <fullName evidence="6">DnaD domain-containing protein</fullName>
    </recommendedName>
</protein>
<dbReference type="KEGG" id="aaxa:NCTC10138_00011"/>
<dbReference type="STRING" id="1278311.GCA_000428705_01585"/>